<dbReference type="PROSITE" id="PS00893">
    <property type="entry name" value="NUDIX_BOX"/>
    <property type="match status" value="1"/>
</dbReference>
<dbReference type="InterPro" id="IPR015797">
    <property type="entry name" value="NUDIX_hydrolase-like_dom_sf"/>
</dbReference>
<dbReference type="PANTHER" id="PTHR43758:SF2">
    <property type="entry name" value="OXIDIZED PURINE NUCLEOSIDE TRIPHOSPHATE HYDROLASE"/>
    <property type="match status" value="1"/>
</dbReference>
<dbReference type="OrthoDB" id="447842at2759"/>
<proteinExistence type="inferred from homology"/>
<dbReference type="CDD" id="cd03427">
    <property type="entry name" value="NUDIX_MTH1_Nudt1"/>
    <property type="match status" value="1"/>
</dbReference>
<dbReference type="HOGENOM" id="CLU_037162_11_1_1"/>
<organism evidence="8">
    <name type="scientific">Serpula lacrymans var. lacrymans (strain S7.3)</name>
    <name type="common">Dry rot fungus</name>
    <dbReference type="NCBI Taxonomy" id="936435"/>
    <lineage>
        <taxon>Eukaryota</taxon>
        <taxon>Fungi</taxon>
        <taxon>Dikarya</taxon>
        <taxon>Basidiomycota</taxon>
        <taxon>Agaricomycotina</taxon>
        <taxon>Agaricomycetes</taxon>
        <taxon>Agaricomycetidae</taxon>
        <taxon>Boletales</taxon>
        <taxon>Coniophorineae</taxon>
        <taxon>Serpulaceae</taxon>
        <taxon>Serpula</taxon>
    </lineage>
</organism>
<comment type="cofactor">
    <cofactor evidence="1">
        <name>Mg(2+)</name>
        <dbReference type="ChEBI" id="CHEBI:18420"/>
    </cofactor>
</comment>
<dbReference type="Gene3D" id="3.90.79.10">
    <property type="entry name" value="Nucleoside Triphosphate Pyrophosphohydrolase"/>
    <property type="match status" value="1"/>
</dbReference>
<dbReference type="Proteomes" id="UP000008063">
    <property type="component" value="Unassembled WGS sequence"/>
</dbReference>
<dbReference type="EMBL" id="GL945475">
    <property type="protein sequence ID" value="EGO03582.1"/>
    <property type="molecule type" value="Genomic_DNA"/>
</dbReference>
<dbReference type="GO" id="GO:0042262">
    <property type="term" value="P:DNA protection"/>
    <property type="evidence" value="ECO:0007669"/>
    <property type="project" value="TreeGrafter"/>
</dbReference>
<dbReference type="GO" id="GO:0005737">
    <property type="term" value="C:cytoplasm"/>
    <property type="evidence" value="ECO:0007669"/>
    <property type="project" value="TreeGrafter"/>
</dbReference>
<keyword evidence="3" id="KW-0479">Metal-binding</keyword>
<evidence type="ECO:0000256" key="5">
    <source>
        <dbReference type="ARBA" id="ARBA00022842"/>
    </source>
</evidence>
<dbReference type="InterPro" id="IPR020084">
    <property type="entry name" value="NUDIX_hydrolase_CS"/>
</dbReference>
<evidence type="ECO:0000256" key="1">
    <source>
        <dbReference type="ARBA" id="ARBA00001946"/>
    </source>
</evidence>
<dbReference type="GO" id="GO:0046872">
    <property type="term" value="F:metal ion binding"/>
    <property type="evidence" value="ECO:0007669"/>
    <property type="project" value="UniProtKB-KW"/>
</dbReference>
<keyword evidence="8" id="KW-1185">Reference proteome</keyword>
<dbReference type="Pfam" id="PF00293">
    <property type="entry name" value="NUDIX"/>
    <property type="match status" value="1"/>
</dbReference>
<dbReference type="SUPFAM" id="SSF55811">
    <property type="entry name" value="Nudix"/>
    <property type="match status" value="1"/>
</dbReference>
<gene>
    <name evidence="7" type="ORF">SERLA73DRAFT_46700</name>
</gene>
<feature type="non-terminal residue" evidence="7">
    <location>
        <position position="1"/>
    </location>
</feature>
<dbReference type="PROSITE" id="PS51462">
    <property type="entry name" value="NUDIX"/>
    <property type="match status" value="1"/>
</dbReference>
<accession>F8PKN5</accession>
<dbReference type="GO" id="GO:0008413">
    <property type="term" value="F:8-oxo-7,8-dihydroguanosine triphosphate pyrophosphatase activity"/>
    <property type="evidence" value="ECO:0007669"/>
    <property type="project" value="TreeGrafter"/>
</dbReference>
<evidence type="ECO:0000256" key="3">
    <source>
        <dbReference type="ARBA" id="ARBA00022723"/>
    </source>
</evidence>
<feature type="domain" description="Nudix hydrolase" evidence="6">
    <location>
        <begin position="1"/>
        <end position="110"/>
    </location>
</feature>
<sequence length="142" mass="15918">GGKVESGETPAEAASRELKEEAGIEAPLEHAGSLLCVIEGIELAFQIEIYSARSYTGVLTETDEMRPEWFALPPSVEESRSSRVASDALTELLPIPYDKMWDDDIHWLPLLIRGQRFVGRADCKENGDQFTMAKWWFGTLED</sequence>
<dbReference type="InterPro" id="IPR000086">
    <property type="entry name" value="NUDIX_hydrolase_dom"/>
</dbReference>
<keyword evidence="4" id="KW-0378">Hydrolase</keyword>
<dbReference type="OMA" id="WEADRYW"/>
<dbReference type="AlphaFoldDB" id="F8PKN5"/>
<dbReference type="PANTHER" id="PTHR43758">
    <property type="entry name" value="7,8-DIHYDRO-8-OXOGUANINE TRIPHOSPHATASE"/>
    <property type="match status" value="1"/>
</dbReference>
<evidence type="ECO:0000313" key="7">
    <source>
        <dbReference type="EMBL" id="EGO03582.1"/>
    </source>
</evidence>
<name>F8PKN5_SERL3</name>
<protein>
    <recommendedName>
        <fullName evidence="6">Nudix hydrolase domain-containing protein</fullName>
    </recommendedName>
</protein>
<evidence type="ECO:0000259" key="6">
    <source>
        <dbReference type="PROSITE" id="PS51462"/>
    </source>
</evidence>
<dbReference type="InParanoid" id="F8PKN5"/>
<evidence type="ECO:0000313" key="8">
    <source>
        <dbReference type="Proteomes" id="UP000008063"/>
    </source>
</evidence>
<comment type="similarity">
    <text evidence="2">Belongs to the Nudix hydrolase family.</text>
</comment>
<evidence type="ECO:0000256" key="4">
    <source>
        <dbReference type="ARBA" id="ARBA00022801"/>
    </source>
</evidence>
<evidence type="ECO:0000256" key="2">
    <source>
        <dbReference type="ARBA" id="ARBA00005582"/>
    </source>
</evidence>
<reference evidence="8" key="1">
    <citation type="journal article" date="2011" name="Science">
        <title>The plant cell wall-decomposing machinery underlies the functional diversity of forest fungi.</title>
        <authorList>
            <person name="Eastwood D.C."/>
            <person name="Floudas D."/>
            <person name="Binder M."/>
            <person name="Majcherczyk A."/>
            <person name="Schneider P."/>
            <person name="Aerts A."/>
            <person name="Asiegbu F.O."/>
            <person name="Baker S.E."/>
            <person name="Barry K."/>
            <person name="Bendiksby M."/>
            <person name="Blumentritt M."/>
            <person name="Coutinho P.M."/>
            <person name="Cullen D."/>
            <person name="de Vries R.P."/>
            <person name="Gathman A."/>
            <person name="Goodell B."/>
            <person name="Henrissat B."/>
            <person name="Ihrmark K."/>
            <person name="Kauserud H."/>
            <person name="Kohler A."/>
            <person name="LaButti K."/>
            <person name="Lapidus A."/>
            <person name="Lavin J.L."/>
            <person name="Lee Y.-H."/>
            <person name="Lindquist E."/>
            <person name="Lilly W."/>
            <person name="Lucas S."/>
            <person name="Morin E."/>
            <person name="Murat C."/>
            <person name="Oguiza J.A."/>
            <person name="Park J."/>
            <person name="Pisabarro A.G."/>
            <person name="Riley R."/>
            <person name="Rosling A."/>
            <person name="Salamov A."/>
            <person name="Schmidt O."/>
            <person name="Schmutz J."/>
            <person name="Skrede I."/>
            <person name="Stenlid J."/>
            <person name="Wiebenga A."/>
            <person name="Xie X."/>
            <person name="Kuees U."/>
            <person name="Hibbett D.S."/>
            <person name="Hoffmeister D."/>
            <person name="Hoegberg N."/>
            <person name="Martin F."/>
            <person name="Grigoriev I.V."/>
            <person name="Watkinson S.C."/>
        </authorList>
    </citation>
    <scope>NUCLEOTIDE SEQUENCE [LARGE SCALE GENOMIC DNA]</scope>
    <source>
        <strain evidence="8">strain S7.3</strain>
    </source>
</reference>
<keyword evidence="5" id="KW-0460">Magnesium</keyword>
<dbReference type="STRING" id="936435.F8PKN5"/>